<dbReference type="GO" id="GO:0017111">
    <property type="term" value="F:ribonucleoside triphosphate phosphatase activity"/>
    <property type="evidence" value="ECO:0007669"/>
    <property type="project" value="TreeGrafter"/>
</dbReference>
<feature type="compositionally biased region" description="Low complexity" evidence="6">
    <location>
        <begin position="830"/>
        <end position="843"/>
    </location>
</feature>
<feature type="active site" description="Proton acceptor" evidence="3">
    <location>
        <position position="361"/>
    </location>
</feature>
<dbReference type="PROSITE" id="PS01238">
    <property type="entry name" value="GDA1_CD39_NTPASE"/>
    <property type="match status" value="1"/>
</dbReference>
<feature type="region of interest" description="Disordered" evidence="6">
    <location>
        <begin position="816"/>
        <end position="926"/>
    </location>
</feature>
<keyword evidence="4" id="KW-0067">ATP-binding</keyword>
<keyword evidence="10" id="KW-1185">Reference proteome</keyword>
<dbReference type="Gene3D" id="3.30.420.150">
    <property type="entry name" value="Exopolyphosphatase. Domain 2"/>
    <property type="match status" value="1"/>
</dbReference>
<feature type="compositionally biased region" description="Low complexity" evidence="6">
    <location>
        <begin position="898"/>
        <end position="916"/>
    </location>
</feature>
<evidence type="ECO:0000313" key="9">
    <source>
        <dbReference type="EMBL" id="TKA59676.1"/>
    </source>
</evidence>
<dbReference type="Gene3D" id="3.40.50.880">
    <property type="match status" value="1"/>
</dbReference>
<evidence type="ECO:0000256" key="7">
    <source>
        <dbReference type="SAM" id="Phobius"/>
    </source>
</evidence>
<dbReference type="Proteomes" id="UP000308768">
    <property type="component" value="Unassembled WGS sequence"/>
</dbReference>
<dbReference type="CDD" id="cd01741">
    <property type="entry name" value="GATase1_1"/>
    <property type="match status" value="1"/>
</dbReference>
<dbReference type="Pfam" id="PF01150">
    <property type="entry name" value="GDA1_CD39"/>
    <property type="match status" value="1"/>
</dbReference>
<keyword evidence="7" id="KW-0472">Membrane</keyword>
<dbReference type="PROSITE" id="PS51273">
    <property type="entry name" value="GATASE_TYPE_1"/>
    <property type="match status" value="1"/>
</dbReference>
<evidence type="ECO:0000256" key="5">
    <source>
        <dbReference type="RuleBase" id="RU003833"/>
    </source>
</evidence>
<dbReference type="STRING" id="331657.A0A4U0WCM2"/>
<dbReference type="InterPro" id="IPR029062">
    <property type="entry name" value="Class_I_gatase-like"/>
</dbReference>
<dbReference type="InterPro" id="IPR017926">
    <property type="entry name" value="GATASE"/>
</dbReference>
<gene>
    <name evidence="9" type="ORF">B0A49_10627</name>
</gene>
<comment type="similarity">
    <text evidence="1 5">Belongs to the GDA1/CD39 NTPase family.</text>
</comment>
<keyword evidence="7" id="KW-0812">Transmembrane</keyword>
<name>A0A4U0WCM2_9PEZI</name>
<dbReference type="GO" id="GO:0005794">
    <property type="term" value="C:Golgi apparatus"/>
    <property type="evidence" value="ECO:0007669"/>
    <property type="project" value="TreeGrafter"/>
</dbReference>
<evidence type="ECO:0000256" key="2">
    <source>
        <dbReference type="ARBA" id="ARBA00022801"/>
    </source>
</evidence>
<evidence type="ECO:0000256" key="1">
    <source>
        <dbReference type="ARBA" id="ARBA00009283"/>
    </source>
</evidence>
<dbReference type="AlphaFoldDB" id="A0A4U0WCM2"/>
<evidence type="ECO:0000256" key="6">
    <source>
        <dbReference type="SAM" id="MobiDB-lite"/>
    </source>
</evidence>
<reference evidence="9 10" key="1">
    <citation type="submission" date="2017-03" db="EMBL/GenBank/DDBJ databases">
        <title>Genomes of endolithic fungi from Antarctica.</title>
        <authorList>
            <person name="Coleine C."/>
            <person name="Masonjones S."/>
            <person name="Stajich J.E."/>
        </authorList>
    </citation>
    <scope>NUCLEOTIDE SEQUENCE [LARGE SCALE GENOMIC DNA]</scope>
    <source>
        <strain evidence="9 10">CCFEE 5187</strain>
    </source>
</reference>
<dbReference type="InterPro" id="IPR000407">
    <property type="entry name" value="GDA1_CD39_NTPase"/>
</dbReference>
<dbReference type="OrthoDB" id="6372431at2759"/>
<dbReference type="PANTHER" id="PTHR11782">
    <property type="entry name" value="ADENOSINE/GUANOSINE DIPHOSPHATASE"/>
    <property type="match status" value="1"/>
</dbReference>
<accession>A0A4U0WCM2</accession>
<evidence type="ECO:0000256" key="4">
    <source>
        <dbReference type="PIRSR" id="PIRSR600407-2"/>
    </source>
</evidence>
<sequence length="926" mass="102069">MKPPLRIAILECDTPLDQTRGKYGGYGGVFKALLEAGADALEQPDLISSRKGLELTTWDVEKAETYPPLADIDAILITGSRNNAFDNKPWIIKLVDFVKKILAQDRIRVIGVCFGHQIVGRAMGVKVDRSDAGWETAVTPVDLTEKGKELFKQSSVSLHQMHRDIVYEYPEGVEQLGHSPRCKVQGMYIKGRLITVQGHPEFNEEIVTELVETRHEQGIFDDTLYEDAMSRGDMESYLMLGHHARAKSEASKQELDSLPVLKTKKKWTKKIHPGVSTFGDKVDLVGPDHLAPLLEHARDAVPAHEHQNTPIFLLATAGVRLLPDVKRKALLQEVCSYARKNTKFLLPDCNLHIQVIPGETEGLYGWIAANYLLGGFDADAQDKHNHGKGHHTYGFLDMGGASAQIAFAPNATEAEKHANDLKLLRMRTLSGAPVEYRVFVTTWLGFGVNEARRRYVQFLTEASPGAAELPDPCLPKGLTVTKSGHVILPGSKEAKGKEAHLLGTGKFTECLGQTFPLLNKDVVCVDEPCLLNGVHVPAIDFDVNHFVGVSEYWHTTHEVFEDTHKSKSYDLHTYQDRVTEFCSQDWKTIDEGVAKKKWGKKVDETTAVEVCFKASWLINILHNGIGIPRVGIEDTKGSGHNGTKAVLDHAKEKGFLDPFQAVDKIDDTEVSWTLGKMVLYAASQIPPADKELAVGFGSNTAGMTSDFQYAGGRYDLLPNDLTDDKDDDWHDKLFDSDSPRRIPGFLLFLLIVCFAVFLLCGRERRTNLYQRLKGLIGRGNRPSKRRRGLVGKLFGHSNTPSYDRVMEDGQAANEFELGNVPSDDEHSDLSEGTGSSRIGRTSGWATPRLTVGGGNGSPSYFDNTANPGPGLGIGLPSAFERGGLTVRTESKERLAPASGSLGTRSRTGSPTRLRSPMMMPLKESVD</sequence>
<feature type="transmembrane region" description="Helical" evidence="7">
    <location>
        <begin position="742"/>
        <end position="761"/>
    </location>
</feature>
<evidence type="ECO:0000259" key="8">
    <source>
        <dbReference type="Pfam" id="PF00117"/>
    </source>
</evidence>
<keyword evidence="7" id="KW-1133">Transmembrane helix</keyword>
<evidence type="ECO:0000256" key="3">
    <source>
        <dbReference type="PIRSR" id="PIRSR600407-1"/>
    </source>
</evidence>
<protein>
    <recommendedName>
        <fullName evidence="8">Glutamine amidotransferase domain-containing protein</fullName>
    </recommendedName>
</protein>
<comment type="caution">
    <text evidence="9">The sequence shown here is derived from an EMBL/GenBank/DDBJ whole genome shotgun (WGS) entry which is preliminary data.</text>
</comment>
<feature type="binding site" evidence="4">
    <location>
        <begin position="400"/>
        <end position="404"/>
    </location>
    <ligand>
        <name>ATP</name>
        <dbReference type="ChEBI" id="CHEBI:30616"/>
    </ligand>
</feature>
<feature type="domain" description="Glutamine amidotransferase" evidence="8">
    <location>
        <begin position="53"/>
        <end position="203"/>
    </location>
</feature>
<dbReference type="GO" id="GO:0004382">
    <property type="term" value="F:GDP phosphatase activity"/>
    <property type="evidence" value="ECO:0007669"/>
    <property type="project" value="TreeGrafter"/>
</dbReference>
<keyword evidence="4" id="KW-0547">Nucleotide-binding</keyword>
<dbReference type="GO" id="GO:0046036">
    <property type="term" value="P:CTP metabolic process"/>
    <property type="evidence" value="ECO:0007669"/>
    <property type="project" value="TreeGrafter"/>
</dbReference>
<dbReference type="EMBL" id="NAJN01001970">
    <property type="protein sequence ID" value="TKA59676.1"/>
    <property type="molecule type" value="Genomic_DNA"/>
</dbReference>
<dbReference type="CDD" id="cd24039">
    <property type="entry name" value="ASKHA_NBD_YND1-like"/>
    <property type="match status" value="1"/>
</dbReference>
<dbReference type="PANTHER" id="PTHR11782:SF121">
    <property type="entry name" value="NUCLEOSIDE-DIPHOSPHATASE MIG-23"/>
    <property type="match status" value="1"/>
</dbReference>
<organism evidence="9 10">
    <name type="scientific">Cryomyces minteri</name>
    <dbReference type="NCBI Taxonomy" id="331657"/>
    <lineage>
        <taxon>Eukaryota</taxon>
        <taxon>Fungi</taxon>
        <taxon>Dikarya</taxon>
        <taxon>Ascomycota</taxon>
        <taxon>Pezizomycotina</taxon>
        <taxon>Dothideomycetes</taxon>
        <taxon>Dothideomycetes incertae sedis</taxon>
        <taxon>Cryomyces</taxon>
    </lineage>
</organism>
<keyword evidence="2 5" id="KW-0378">Hydrolase</keyword>
<dbReference type="Gene3D" id="3.30.420.40">
    <property type="match status" value="1"/>
</dbReference>
<dbReference type="InterPro" id="IPR044992">
    <property type="entry name" value="ChyE-like"/>
</dbReference>
<dbReference type="SUPFAM" id="SSF52317">
    <property type="entry name" value="Class I glutamine amidotransferase-like"/>
    <property type="match status" value="1"/>
</dbReference>
<dbReference type="Pfam" id="PF00117">
    <property type="entry name" value="GATase"/>
    <property type="match status" value="1"/>
</dbReference>
<dbReference type="GO" id="GO:0016020">
    <property type="term" value="C:membrane"/>
    <property type="evidence" value="ECO:0007669"/>
    <property type="project" value="TreeGrafter"/>
</dbReference>
<dbReference type="GO" id="GO:0005524">
    <property type="term" value="F:ATP binding"/>
    <property type="evidence" value="ECO:0007669"/>
    <property type="project" value="UniProtKB-KW"/>
</dbReference>
<dbReference type="GO" id="GO:0006256">
    <property type="term" value="P:UDP catabolic process"/>
    <property type="evidence" value="ECO:0007669"/>
    <property type="project" value="TreeGrafter"/>
</dbReference>
<proteinExistence type="inferred from homology"/>
<evidence type="ECO:0000313" key="10">
    <source>
        <dbReference type="Proteomes" id="UP000308768"/>
    </source>
</evidence>
<dbReference type="GO" id="GO:0045134">
    <property type="term" value="F:UDP phosphatase activity"/>
    <property type="evidence" value="ECO:0007669"/>
    <property type="project" value="TreeGrafter"/>
</dbReference>
<feature type="compositionally biased region" description="Polar residues" evidence="6">
    <location>
        <begin position="857"/>
        <end position="866"/>
    </location>
</feature>